<dbReference type="CDD" id="cd03293">
    <property type="entry name" value="ABC_NrtD_SsuB_transporters"/>
    <property type="match status" value="1"/>
</dbReference>
<dbReference type="Gene3D" id="3.40.50.300">
    <property type="entry name" value="P-loop containing nucleotide triphosphate hydrolases"/>
    <property type="match status" value="1"/>
</dbReference>
<dbReference type="RefSeq" id="WP_189570410.1">
    <property type="nucleotide sequence ID" value="NZ_BMXI01000010.1"/>
</dbReference>
<organism evidence="5 6">
    <name type="scientific">Roseibacillus persicicus</name>
    <dbReference type="NCBI Taxonomy" id="454148"/>
    <lineage>
        <taxon>Bacteria</taxon>
        <taxon>Pseudomonadati</taxon>
        <taxon>Verrucomicrobiota</taxon>
        <taxon>Verrucomicrobiia</taxon>
        <taxon>Verrucomicrobiales</taxon>
        <taxon>Verrucomicrobiaceae</taxon>
        <taxon>Roseibacillus</taxon>
    </lineage>
</organism>
<evidence type="ECO:0000313" key="6">
    <source>
        <dbReference type="Proteomes" id="UP000644507"/>
    </source>
</evidence>
<comment type="caution">
    <text evidence="5">The sequence shown here is derived from an EMBL/GenBank/DDBJ whole genome shotgun (WGS) entry which is preliminary data.</text>
</comment>
<feature type="domain" description="ABC transporter" evidence="4">
    <location>
        <begin position="31"/>
        <end position="262"/>
    </location>
</feature>
<dbReference type="PANTHER" id="PTHR42788:SF13">
    <property type="entry name" value="ALIPHATIC SULFONATES IMPORT ATP-BINDING PROTEIN SSUB"/>
    <property type="match status" value="1"/>
</dbReference>
<sequence>MNEQIELPSYLEQSPEVAARFQRIQARPEVLKVANMGRVFDSNKGPVQALNDINFSVRRREFVCVIGQSGCGKSTLIRILAGLDQPTSGQVLCDGEPVTGPGKDRGMVFQGYTLFPWLTVKQNVMFGPAMEGRKGQAAESEALQWIEMVGLEKFAESYPSELSGGMKQRVAIARAMANQPRILLMDEPFGALDAQTRAQMQQHLLQIWRAVDATILFITHDLDEAVLLADRILVLGANPSRVQEVIEVPVPRPRTLDQCLSPSFLATKKRLEELIHPQTERKASFKIPRLVAADDDVL</sequence>
<name>A0A918TP73_9BACT</name>
<reference evidence="5" key="1">
    <citation type="journal article" date="2014" name="Int. J. Syst. Evol. Microbiol.">
        <title>Complete genome sequence of Corynebacterium casei LMG S-19264T (=DSM 44701T), isolated from a smear-ripened cheese.</title>
        <authorList>
            <consortium name="US DOE Joint Genome Institute (JGI-PGF)"/>
            <person name="Walter F."/>
            <person name="Albersmeier A."/>
            <person name="Kalinowski J."/>
            <person name="Ruckert C."/>
        </authorList>
    </citation>
    <scope>NUCLEOTIDE SEQUENCE</scope>
    <source>
        <strain evidence="5">KCTC 12988</strain>
    </source>
</reference>
<dbReference type="InterPro" id="IPR003593">
    <property type="entry name" value="AAA+_ATPase"/>
</dbReference>
<evidence type="ECO:0000256" key="3">
    <source>
        <dbReference type="ARBA" id="ARBA00022840"/>
    </source>
</evidence>
<dbReference type="SUPFAM" id="SSF52540">
    <property type="entry name" value="P-loop containing nucleoside triphosphate hydrolases"/>
    <property type="match status" value="1"/>
</dbReference>
<keyword evidence="6" id="KW-1185">Reference proteome</keyword>
<dbReference type="GO" id="GO:0005524">
    <property type="term" value="F:ATP binding"/>
    <property type="evidence" value="ECO:0007669"/>
    <property type="project" value="UniProtKB-KW"/>
</dbReference>
<dbReference type="Pfam" id="PF00005">
    <property type="entry name" value="ABC_tran"/>
    <property type="match status" value="1"/>
</dbReference>
<dbReference type="PANTHER" id="PTHR42788">
    <property type="entry name" value="TAURINE IMPORT ATP-BINDING PROTEIN-RELATED"/>
    <property type="match status" value="1"/>
</dbReference>
<keyword evidence="3" id="KW-0067">ATP-binding</keyword>
<dbReference type="GO" id="GO:0016887">
    <property type="term" value="F:ATP hydrolysis activity"/>
    <property type="evidence" value="ECO:0007669"/>
    <property type="project" value="InterPro"/>
</dbReference>
<proteinExistence type="predicted"/>
<gene>
    <name evidence="5" type="ORF">GCM10007100_25200</name>
</gene>
<protein>
    <submittedName>
        <fullName evidence="5">ABC transporter</fullName>
    </submittedName>
</protein>
<dbReference type="SMART" id="SM00382">
    <property type="entry name" value="AAA"/>
    <property type="match status" value="1"/>
</dbReference>
<accession>A0A918TP73</accession>
<dbReference type="PROSITE" id="PS50893">
    <property type="entry name" value="ABC_TRANSPORTER_2"/>
    <property type="match status" value="1"/>
</dbReference>
<dbReference type="PROSITE" id="PS00211">
    <property type="entry name" value="ABC_TRANSPORTER_1"/>
    <property type="match status" value="1"/>
</dbReference>
<evidence type="ECO:0000256" key="1">
    <source>
        <dbReference type="ARBA" id="ARBA00022448"/>
    </source>
</evidence>
<dbReference type="EMBL" id="BMXI01000010">
    <property type="protein sequence ID" value="GHC57225.1"/>
    <property type="molecule type" value="Genomic_DNA"/>
</dbReference>
<evidence type="ECO:0000313" key="5">
    <source>
        <dbReference type="EMBL" id="GHC57225.1"/>
    </source>
</evidence>
<dbReference type="AlphaFoldDB" id="A0A918TP73"/>
<evidence type="ECO:0000259" key="4">
    <source>
        <dbReference type="PROSITE" id="PS50893"/>
    </source>
</evidence>
<dbReference type="InterPro" id="IPR003439">
    <property type="entry name" value="ABC_transporter-like_ATP-bd"/>
</dbReference>
<dbReference type="InterPro" id="IPR050166">
    <property type="entry name" value="ABC_transporter_ATP-bind"/>
</dbReference>
<dbReference type="Proteomes" id="UP000644507">
    <property type="component" value="Unassembled WGS sequence"/>
</dbReference>
<evidence type="ECO:0000256" key="2">
    <source>
        <dbReference type="ARBA" id="ARBA00022741"/>
    </source>
</evidence>
<reference evidence="5" key="2">
    <citation type="submission" date="2020-09" db="EMBL/GenBank/DDBJ databases">
        <authorList>
            <person name="Sun Q."/>
            <person name="Kim S."/>
        </authorList>
    </citation>
    <scope>NUCLEOTIDE SEQUENCE</scope>
    <source>
        <strain evidence="5">KCTC 12988</strain>
    </source>
</reference>
<keyword evidence="2" id="KW-0547">Nucleotide-binding</keyword>
<dbReference type="InterPro" id="IPR017871">
    <property type="entry name" value="ABC_transporter-like_CS"/>
</dbReference>
<keyword evidence="1" id="KW-0813">Transport</keyword>
<dbReference type="InterPro" id="IPR027417">
    <property type="entry name" value="P-loop_NTPase"/>
</dbReference>